<sequence length="898" mass="103531">MSDNKKRKGGAEREREKSKKLLMLSGKQCMRLDSYFGKRNPVTLSTDSENISDHNDLSFETDHTSQDINEFTNDEKILNSENSSSALMQLQHDTPVINPEKNVELNKFKKPNSHNLKYFFQIHPVQPSDDSILPFSSKKVFFRNNKLNRNWCTYNEHSKQIFCSVCLAFSTDSNAFTNGMSDWKHVYQRISEHEASKCHMQCSEAYFMHVQQKNIENLLLVDQKRIQREEVKKNRAVLERIIEVIKVIGKRGLSIRGKNNEAAYLLNDPILDHGNFLEMIILLSKYDAVLNEHLNKIINTSEKMHKRGSQGRGSFVTLLSHYSIDNVVTSISSLIKSTISNQIKQSDMFSVLIDTTQDISVMDQCSIVLRYVINGEINEKLVAVKCCTDSTGEGMMKLLQSALFSLDINITRCIGNATDGAANMQGMYKGFTSWLSKTAPEQVHVWCYSHVLNLVICDATKNPVKVATFFSIINSCAVFFKESYQRMNIWKSISNNHHDNIRNKRLQIIGETRWTAKQTALNRIFGTYDKFDDALYTELIICLSKISNNEGFKPDIRSKANCLLSSLLKYENILIAHMFMKIFSITGPLSRYLQTSGLDLLKCQQMVEGTLKQIEKLQRDMENIKITCDKFIEKAQRIIDLEIENTEDEKNKKDLEMCDIQDQFENKRIQRKKRMSTYETEDEPIINAAKKFEVEVYNKVFDAIIRSMTSRFIKNNTLYFDLSLLSPNNFESFKNGMPSGALSTLSLKLKPFIECNNDVEQIKSSLCEELLHFSSSWEFLKKSVNDEYNMIYCEDSENSDDKEDSNSCKIKPCRSCQNCPLCCYKALIKYSLFSNTYPTLMLAYQFLLTLPVTQVACERSFSTLKYIKNRLRIELNNDEIINSVGEKRIENFEWPGEN</sequence>
<evidence type="ECO:0000256" key="1">
    <source>
        <dbReference type="SAM" id="Coils"/>
    </source>
</evidence>
<feature type="coiled-coil region" evidence="1">
    <location>
        <begin position="600"/>
        <end position="634"/>
    </location>
</feature>
<dbReference type="Pfam" id="PF05699">
    <property type="entry name" value="Dimer_Tnp_hAT"/>
    <property type="match status" value="1"/>
</dbReference>
<dbReference type="PANTHER" id="PTHR45749:SF21">
    <property type="entry name" value="DUF4371 DOMAIN-CONTAINING PROTEIN"/>
    <property type="match status" value="1"/>
</dbReference>
<dbReference type="InterPro" id="IPR008906">
    <property type="entry name" value="HATC_C_dom"/>
</dbReference>
<evidence type="ECO:0000313" key="3">
    <source>
        <dbReference type="EMBL" id="KAF0768869.1"/>
    </source>
</evidence>
<dbReference type="OrthoDB" id="8908633at2759"/>
<keyword evidence="1" id="KW-0175">Coiled coil</keyword>
<dbReference type="PANTHER" id="PTHR45749">
    <property type="match status" value="1"/>
</dbReference>
<keyword evidence="4" id="KW-1185">Reference proteome</keyword>
<dbReference type="GO" id="GO:0046983">
    <property type="term" value="F:protein dimerization activity"/>
    <property type="evidence" value="ECO:0007669"/>
    <property type="project" value="InterPro"/>
</dbReference>
<accession>A0A6G0ZD33</accession>
<gene>
    <name evidence="3" type="ORF">FWK35_00021723</name>
</gene>
<dbReference type="InterPro" id="IPR012337">
    <property type="entry name" value="RNaseH-like_sf"/>
</dbReference>
<reference evidence="3 4" key="1">
    <citation type="submission" date="2019-08" db="EMBL/GenBank/DDBJ databases">
        <title>Whole genome of Aphis craccivora.</title>
        <authorList>
            <person name="Voronova N.V."/>
            <person name="Shulinski R.S."/>
            <person name="Bandarenka Y.V."/>
            <person name="Zhorov D.G."/>
            <person name="Warner D."/>
        </authorList>
    </citation>
    <scope>NUCLEOTIDE SEQUENCE [LARGE SCALE GENOMIC DNA]</scope>
    <source>
        <strain evidence="3">180601</strain>
        <tissue evidence="3">Whole Body</tissue>
    </source>
</reference>
<feature type="domain" description="HAT C-terminal dimerisation" evidence="2">
    <location>
        <begin position="830"/>
        <end position="877"/>
    </location>
</feature>
<organism evidence="3 4">
    <name type="scientific">Aphis craccivora</name>
    <name type="common">Cowpea aphid</name>
    <dbReference type="NCBI Taxonomy" id="307492"/>
    <lineage>
        <taxon>Eukaryota</taxon>
        <taxon>Metazoa</taxon>
        <taxon>Ecdysozoa</taxon>
        <taxon>Arthropoda</taxon>
        <taxon>Hexapoda</taxon>
        <taxon>Insecta</taxon>
        <taxon>Pterygota</taxon>
        <taxon>Neoptera</taxon>
        <taxon>Paraneoptera</taxon>
        <taxon>Hemiptera</taxon>
        <taxon>Sternorrhyncha</taxon>
        <taxon>Aphidomorpha</taxon>
        <taxon>Aphidoidea</taxon>
        <taxon>Aphididae</taxon>
        <taxon>Aphidini</taxon>
        <taxon>Aphis</taxon>
        <taxon>Aphis</taxon>
    </lineage>
</organism>
<dbReference type="SUPFAM" id="SSF53098">
    <property type="entry name" value="Ribonuclease H-like"/>
    <property type="match status" value="1"/>
</dbReference>
<protein>
    <submittedName>
        <fullName evidence="3">Zinc finger MYM-type protein 1</fullName>
    </submittedName>
</protein>
<name>A0A6G0ZD33_APHCR</name>
<evidence type="ECO:0000313" key="4">
    <source>
        <dbReference type="Proteomes" id="UP000478052"/>
    </source>
</evidence>
<proteinExistence type="predicted"/>
<dbReference type="Proteomes" id="UP000478052">
    <property type="component" value="Unassembled WGS sequence"/>
</dbReference>
<dbReference type="EMBL" id="VUJU01000685">
    <property type="protein sequence ID" value="KAF0768869.1"/>
    <property type="molecule type" value="Genomic_DNA"/>
</dbReference>
<comment type="caution">
    <text evidence="3">The sequence shown here is derived from an EMBL/GenBank/DDBJ whole genome shotgun (WGS) entry which is preliminary data.</text>
</comment>
<evidence type="ECO:0000259" key="2">
    <source>
        <dbReference type="Pfam" id="PF05699"/>
    </source>
</evidence>
<dbReference type="AlphaFoldDB" id="A0A6G0ZD33"/>